<reference evidence="3" key="1">
    <citation type="submission" date="2021-01" db="EMBL/GenBank/DDBJ databases">
        <authorList>
            <person name="Corre E."/>
            <person name="Pelletier E."/>
            <person name="Niang G."/>
            <person name="Scheremetjew M."/>
            <person name="Finn R."/>
            <person name="Kale V."/>
            <person name="Holt S."/>
            <person name="Cochrane G."/>
            <person name="Meng A."/>
            <person name="Brown T."/>
            <person name="Cohen L."/>
        </authorList>
    </citation>
    <scope>NUCLEOTIDE SEQUENCE</scope>
    <source>
        <strain evidence="3">CCMP644</strain>
    </source>
</reference>
<organism evidence="3">
    <name type="scientific">Hemiselmis andersenii</name>
    <name type="common">Cryptophyte alga</name>
    <dbReference type="NCBI Taxonomy" id="464988"/>
    <lineage>
        <taxon>Eukaryota</taxon>
        <taxon>Cryptophyceae</taxon>
        <taxon>Cryptomonadales</taxon>
        <taxon>Hemiselmidaceae</taxon>
        <taxon>Hemiselmis</taxon>
    </lineage>
</organism>
<dbReference type="SUPFAM" id="SSF54106">
    <property type="entry name" value="LysM domain"/>
    <property type="match status" value="1"/>
</dbReference>
<protein>
    <recommendedName>
        <fullName evidence="2">LysM domain-containing protein</fullName>
    </recommendedName>
</protein>
<proteinExistence type="predicted"/>
<feature type="chain" id="PRO_5030160434" description="LysM domain-containing protein" evidence="1">
    <location>
        <begin position="20"/>
        <end position="630"/>
    </location>
</feature>
<feature type="domain" description="LysM" evidence="2">
    <location>
        <begin position="575"/>
        <end position="620"/>
    </location>
</feature>
<dbReference type="InterPro" id="IPR018392">
    <property type="entry name" value="LysM"/>
</dbReference>
<gene>
    <name evidence="3" type="ORF">HAND00432_LOCUS11993</name>
</gene>
<name>A0A6U4VFF1_HEMAN</name>
<evidence type="ECO:0000256" key="1">
    <source>
        <dbReference type="SAM" id="SignalP"/>
    </source>
</evidence>
<dbReference type="InterPro" id="IPR036779">
    <property type="entry name" value="LysM_dom_sf"/>
</dbReference>
<dbReference type="Gene3D" id="3.10.350.10">
    <property type="entry name" value="LysM domain"/>
    <property type="match status" value="1"/>
</dbReference>
<dbReference type="PROSITE" id="PS51782">
    <property type="entry name" value="LYSM"/>
    <property type="match status" value="1"/>
</dbReference>
<keyword evidence="1" id="KW-0732">Signal</keyword>
<dbReference type="AlphaFoldDB" id="A0A6U4VFF1"/>
<dbReference type="EMBL" id="HBFX01019758">
    <property type="protein sequence ID" value="CAD8957454.1"/>
    <property type="molecule type" value="Transcribed_RNA"/>
</dbReference>
<evidence type="ECO:0000313" key="3">
    <source>
        <dbReference type="EMBL" id="CAD8957454.1"/>
    </source>
</evidence>
<feature type="signal peptide" evidence="1">
    <location>
        <begin position="1"/>
        <end position="19"/>
    </location>
</feature>
<dbReference type="Pfam" id="PF01476">
    <property type="entry name" value="LysM"/>
    <property type="match status" value="1"/>
</dbReference>
<accession>A0A6U4VFF1</accession>
<evidence type="ECO:0000259" key="2">
    <source>
        <dbReference type="PROSITE" id="PS51782"/>
    </source>
</evidence>
<sequence length="630" mass="67224">MRGVGLLACLVLLVVGADAGSFLSGSLRWRYLEGGETGPVLVRVETVTYWSRDFSPFVGSAPDGKLAVGDAVKLSAQNTVLLDYGDGETTFINGTVVDVHTTGVIPWVGVHSVHIKEYASRARAETLREVFEGDGDVRDAAGKTFVIDYTPWTLSLTGCCRYKDQSNDPGLKFMVQGTVNTAKADASPDPRTLPEVPLVSMSPMHTSFTVASPLPSQSPAAPVSGVVQWSWCPSVIWTAPSWGSGAYAPSIDSLTGVVTWPSAIDTTGTYHLCVHISANPRDAAQGVFTQSDFRVLVQPSDTIAPSLVLTPHGVPGAFSMLSPFWISAHIGFANSFEIGAVANSSDSSLAVVSGFRGTGSTLSFLQGNGTLTATLSVSPQLGYEGWMALCFSVEFQGLSNVSSMGCINMNVTQDAAPVISASAAQFQVSSLGFRLREGQQLEALINGFKPAEEDNVTVVLRSDIEGAQSFSPVSIGNNASSLFVYIPPRADSGRTNSVCFAARGADGPLRVQEEAVTCVSVEIERCVWTVREGESLLSLSHDLGISWLQLWNFNKRALRQPDKDLRTGDGIMVGQEYEVQRGDSLYNIATRFSTTVQRLLTLNADLSEEAELRVGQRVCVTFDSCAANAA</sequence>
<dbReference type="CDD" id="cd00118">
    <property type="entry name" value="LysM"/>
    <property type="match status" value="1"/>
</dbReference>
<dbReference type="SMART" id="SM00257">
    <property type="entry name" value="LysM"/>
    <property type="match status" value="2"/>
</dbReference>